<dbReference type="AlphaFoldDB" id="A0AAJ7W168"/>
<dbReference type="KEGG" id="ccin:107268052"/>
<dbReference type="InterPro" id="IPR028265">
    <property type="entry name" value="TTDN1/SICKLE"/>
</dbReference>
<organism evidence="2 3">
    <name type="scientific">Cephus cinctus</name>
    <name type="common">Wheat stem sawfly</name>
    <dbReference type="NCBI Taxonomy" id="211228"/>
    <lineage>
        <taxon>Eukaryota</taxon>
        <taxon>Metazoa</taxon>
        <taxon>Ecdysozoa</taxon>
        <taxon>Arthropoda</taxon>
        <taxon>Hexapoda</taxon>
        <taxon>Insecta</taxon>
        <taxon>Pterygota</taxon>
        <taxon>Neoptera</taxon>
        <taxon>Endopterygota</taxon>
        <taxon>Hymenoptera</taxon>
        <taxon>Cephoidea</taxon>
        <taxon>Cephidae</taxon>
        <taxon>Cephus</taxon>
    </lineage>
</organism>
<proteinExistence type="predicted"/>
<gene>
    <name evidence="3" type="primary">LOC107268052</name>
</gene>
<sequence>MTTILRGFKMPKLNLEYCSRWIETESINRGYYLRRVQIEMRKSPLSAPSGSGRREGFGWNSRESCNRTGYGRVKNDNYQCFTPNQNQSPHQKGSDDFIPLGFSSPLCSQQRRSNDWYGSGGDRNHRNSGGYNRYKNNFHGSSKSNLSCSPSPYKNQSTQRHNKNFQKGIHRQINISTYVNLESFLEDPWADLTKNLQSLESDNQLSEKCSANVGSNCSDVVRTDASYIPLNLPETELNQDMSTVTEEKNQSCTKLNPESI</sequence>
<dbReference type="GeneID" id="107268052"/>
<accession>A0AAJ7W168</accession>
<reference evidence="3" key="1">
    <citation type="submission" date="2025-08" db="UniProtKB">
        <authorList>
            <consortium name="RefSeq"/>
        </authorList>
    </citation>
    <scope>IDENTIFICATION</scope>
</reference>
<keyword evidence="2" id="KW-1185">Reference proteome</keyword>
<feature type="region of interest" description="Disordered" evidence="1">
    <location>
        <begin position="241"/>
        <end position="260"/>
    </location>
</feature>
<protein>
    <submittedName>
        <fullName evidence="3">Uncharacterized protein LOC107268052 isoform X1</fullName>
    </submittedName>
</protein>
<dbReference type="Proteomes" id="UP000694920">
    <property type="component" value="Unplaced"/>
</dbReference>
<feature type="compositionally biased region" description="Polar residues" evidence="1">
    <location>
        <begin position="127"/>
        <end position="136"/>
    </location>
</feature>
<feature type="region of interest" description="Disordered" evidence="1">
    <location>
        <begin position="109"/>
        <end position="136"/>
    </location>
</feature>
<dbReference type="Pfam" id="PF15502">
    <property type="entry name" value="MPLKIP"/>
    <property type="match status" value="1"/>
</dbReference>
<evidence type="ECO:0000313" key="3">
    <source>
        <dbReference type="RefSeq" id="XP_024940714.1"/>
    </source>
</evidence>
<dbReference type="RefSeq" id="XP_024940714.1">
    <property type="nucleotide sequence ID" value="XM_025084946.1"/>
</dbReference>
<name>A0AAJ7W168_CEPCN</name>
<evidence type="ECO:0000256" key="1">
    <source>
        <dbReference type="SAM" id="MobiDB-lite"/>
    </source>
</evidence>
<evidence type="ECO:0000313" key="2">
    <source>
        <dbReference type="Proteomes" id="UP000694920"/>
    </source>
</evidence>